<dbReference type="Proteomes" id="UP000535501">
    <property type="component" value="Unassembled WGS sequence"/>
</dbReference>
<dbReference type="RefSeq" id="WP_077546507.1">
    <property type="nucleotide sequence ID" value="NZ_JACHEJ010000001.1"/>
</dbReference>
<reference evidence="3 4" key="1">
    <citation type="submission" date="2020-08" db="EMBL/GenBank/DDBJ databases">
        <title>Genomic Encyclopedia of Type Strains, Phase IV (KMG-IV): sequencing the most valuable type-strain genomes for metagenomic binning, comparative biology and taxonomic classification.</title>
        <authorList>
            <person name="Goeker M."/>
        </authorList>
    </citation>
    <scope>NUCLEOTIDE SEQUENCE [LARGE SCALE GENOMIC DNA]</scope>
    <source>
        <strain evidence="3 4">DSM 102134</strain>
    </source>
</reference>
<feature type="region of interest" description="Disordered" evidence="1">
    <location>
        <begin position="30"/>
        <end position="68"/>
    </location>
</feature>
<gene>
    <name evidence="3" type="ORF">HNQ75_000707</name>
</gene>
<evidence type="ECO:0000313" key="4">
    <source>
        <dbReference type="Proteomes" id="UP000535501"/>
    </source>
</evidence>
<feature type="chain" id="PRO_5030785744" description="Lipoprotein" evidence="2">
    <location>
        <begin position="28"/>
        <end position="173"/>
    </location>
</feature>
<sequence length="173" mass="16605">MMPGNSGKRPSRLRLLIAAGAAAIALSGCTTSGKSGSADESAIKETAASKGRSANAGETASSSYTDPAVVSASSAAYDADGMVADGVQAAPDPDSFAGDAMAAGVVTQPTGIRAGSASIFSGNVAVAAPATAAPAPAMTSGRINARTGSVFSAPATYPSESCGTDIDGNPLSC</sequence>
<organism evidence="3 4">
    <name type="scientific">Pseudorhizobium flavum</name>
    <dbReference type="NCBI Taxonomy" id="1335061"/>
    <lineage>
        <taxon>Bacteria</taxon>
        <taxon>Pseudomonadati</taxon>
        <taxon>Pseudomonadota</taxon>
        <taxon>Alphaproteobacteria</taxon>
        <taxon>Hyphomicrobiales</taxon>
        <taxon>Rhizobiaceae</taxon>
        <taxon>Rhizobium/Agrobacterium group</taxon>
        <taxon>Pseudorhizobium</taxon>
    </lineage>
</organism>
<dbReference type="EMBL" id="JACHEJ010000001">
    <property type="protein sequence ID" value="MBB6178764.1"/>
    <property type="molecule type" value="Genomic_DNA"/>
</dbReference>
<keyword evidence="2" id="KW-0732">Signal</keyword>
<proteinExistence type="predicted"/>
<comment type="caution">
    <text evidence="3">The sequence shown here is derived from an EMBL/GenBank/DDBJ whole genome shotgun (WGS) entry which is preliminary data.</text>
</comment>
<dbReference type="AlphaFoldDB" id="A0A7W9YUX0"/>
<keyword evidence="4" id="KW-1185">Reference proteome</keyword>
<evidence type="ECO:0008006" key="5">
    <source>
        <dbReference type="Google" id="ProtNLM"/>
    </source>
</evidence>
<accession>A0A7W9YUX0</accession>
<name>A0A7W9YUX0_9HYPH</name>
<feature type="compositionally biased region" description="Polar residues" evidence="1">
    <location>
        <begin position="56"/>
        <end position="65"/>
    </location>
</feature>
<feature type="signal peptide" evidence="2">
    <location>
        <begin position="1"/>
        <end position="27"/>
    </location>
</feature>
<evidence type="ECO:0000256" key="1">
    <source>
        <dbReference type="SAM" id="MobiDB-lite"/>
    </source>
</evidence>
<evidence type="ECO:0000256" key="2">
    <source>
        <dbReference type="SAM" id="SignalP"/>
    </source>
</evidence>
<evidence type="ECO:0000313" key="3">
    <source>
        <dbReference type="EMBL" id="MBB6178764.1"/>
    </source>
</evidence>
<protein>
    <recommendedName>
        <fullName evidence="5">Lipoprotein</fullName>
    </recommendedName>
</protein>